<reference evidence="2 3" key="1">
    <citation type="journal article" date="2014" name="PLoS ONE">
        <title>Genome Sequence of Candidatus Nitrososphaera evergladensis from Group I.1b Enriched from Everglades Soil Reveals Novel Genomic Features of the Ammonia-Oxidizing Archaea.</title>
        <authorList>
            <person name="Zhalnina K.V."/>
            <person name="Dias R."/>
            <person name="Leonard M.T."/>
            <person name="Dorr de Quadros P."/>
            <person name="Camargo F.A."/>
            <person name="Drew J.C."/>
            <person name="Farmerie W.G."/>
            <person name="Daroub S.H."/>
            <person name="Triplett E.W."/>
        </authorList>
    </citation>
    <scope>NUCLEOTIDE SEQUENCE [LARGE SCALE GENOMIC DNA]</scope>
    <source>
        <strain evidence="2 3">SR1</strain>
    </source>
</reference>
<dbReference type="InterPro" id="IPR040841">
    <property type="entry name" value="Luciferase_dom"/>
</dbReference>
<dbReference type="HOGENOM" id="CLU_159352_0_0_2"/>
<evidence type="ECO:0000313" key="3">
    <source>
        <dbReference type="Proteomes" id="UP000028194"/>
    </source>
</evidence>
<accession>A0A075MLW4</accession>
<sequence>MDLPSSEVIKRELLGWEGVTIHEHDFATTRFYVNGIEMGHIHGDEIADLQFPTRISKRLISEGKVLPHHVIPKSGWVSHEIQKPEDVKAVIDLFYLQHQRLIRKKK</sequence>
<dbReference type="Pfam" id="PF17648">
    <property type="entry name" value="Luciferase"/>
    <property type="match status" value="1"/>
</dbReference>
<evidence type="ECO:0000259" key="1">
    <source>
        <dbReference type="Pfam" id="PF17648"/>
    </source>
</evidence>
<feature type="domain" description="Luciferase" evidence="1">
    <location>
        <begin position="37"/>
        <end position="94"/>
    </location>
</feature>
<organism evidence="2 3">
    <name type="scientific">Candidatus Nitrososphaera evergladensis SR1</name>
    <dbReference type="NCBI Taxonomy" id="1459636"/>
    <lineage>
        <taxon>Archaea</taxon>
        <taxon>Nitrososphaerota</taxon>
        <taxon>Nitrososphaeria</taxon>
        <taxon>Nitrososphaerales</taxon>
        <taxon>Nitrososphaeraceae</taxon>
        <taxon>Nitrososphaera</taxon>
    </lineage>
</organism>
<dbReference type="AlphaFoldDB" id="A0A075MLW4"/>
<protein>
    <recommendedName>
        <fullName evidence="1">Luciferase domain-containing protein</fullName>
    </recommendedName>
</protein>
<dbReference type="KEGG" id="nev:NTE_00146"/>
<dbReference type="Proteomes" id="UP000028194">
    <property type="component" value="Chromosome"/>
</dbReference>
<keyword evidence="3" id="KW-1185">Reference proteome</keyword>
<name>A0A075MLW4_9ARCH</name>
<proteinExistence type="predicted"/>
<evidence type="ECO:0000313" key="2">
    <source>
        <dbReference type="EMBL" id="AIF82228.1"/>
    </source>
</evidence>
<dbReference type="eggNOG" id="arCOG11894">
    <property type="taxonomic scope" value="Archaea"/>
</dbReference>
<gene>
    <name evidence="2" type="ORF">NTE_00146</name>
</gene>
<dbReference type="EMBL" id="CP007174">
    <property type="protein sequence ID" value="AIF82228.1"/>
    <property type="molecule type" value="Genomic_DNA"/>
</dbReference>